<dbReference type="NCBIfam" id="TIGR00154">
    <property type="entry name" value="ispE"/>
    <property type="match status" value="1"/>
</dbReference>
<feature type="active site" evidence="6">
    <location>
        <position position="22"/>
    </location>
</feature>
<keyword evidence="5 6" id="KW-0067">ATP-binding</keyword>
<name>W0RJI7_9BACT</name>
<evidence type="ECO:0000256" key="3">
    <source>
        <dbReference type="ARBA" id="ARBA00022741"/>
    </source>
</evidence>
<dbReference type="eggNOG" id="COG1947">
    <property type="taxonomic scope" value="Bacteria"/>
</dbReference>
<dbReference type="UniPathway" id="UPA00056">
    <property type="reaction ID" value="UER00094"/>
</dbReference>
<keyword evidence="3 6" id="KW-0547">Nucleotide-binding</keyword>
<dbReference type="InterPro" id="IPR006204">
    <property type="entry name" value="GHMP_kinase_N_dom"/>
</dbReference>
<dbReference type="InterPro" id="IPR020568">
    <property type="entry name" value="Ribosomal_Su5_D2-typ_SF"/>
</dbReference>
<reference evidence="8 9" key="1">
    <citation type="journal article" date="2014" name="Genome Announc.">
        <title>Genome Sequence and Methylome of Soil Bacterium Gemmatirosa kalamazoonensis KBS708T, a Member of the Rarely Cultivated Gemmatimonadetes Phylum.</title>
        <authorList>
            <person name="Debruyn J.M."/>
            <person name="Radosevich M."/>
            <person name="Wommack K.E."/>
            <person name="Polson S.W."/>
            <person name="Hauser L.J."/>
            <person name="Fawaz M.N."/>
            <person name="Korlach J."/>
            <person name="Tsai Y.C."/>
        </authorList>
    </citation>
    <scope>NUCLEOTIDE SEQUENCE [LARGE SCALE GENOMIC DNA]</scope>
    <source>
        <strain evidence="8 9">KBS708</strain>
    </source>
</reference>
<dbReference type="GO" id="GO:0016114">
    <property type="term" value="P:terpenoid biosynthetic process"/>
    <property type="evidence" value="ECO:0007669"/>
    <property type="project" value="UniProtKB-UniRule"/>
</dbReference>
<feature type="active site" evidence="6">
    <location>
        <position position="147"/>
    </location>
</feature>
<evidence type="ECO:0000256" key="2">
    <source>
        <dbReference type="ARBA" id="ARBA00022679"/>
    </source>
</evidence>
<keyword evidence="2 6" id="KW-0808">Transferase</keyword>
<dbReference type="KEGG" id="gba:J421_2968"/>
<evidence type="ECO:0000313" key="9">
    <source>
        <dbReference type="Proteomes" id="UP000019151"/>
    </source>
</evidence>
<evidence type="ECO:0000256" key="1">
    <source>
        <dbReference type="ARBA" id="ARBA00017473"/>
    </source>
</evidence>
<dbReference type="Gene3D" id="3.30.70.890">
    <property type="entry name" value="GHMP kinase, C-terminal domain"/>
    <property type="match status" value="1"/>
</dbReference>
<sequence>MSVSGVSAAREAREARVVAQAKVNLFLRVLAREATGFHQIETLFQRLELGDGVAVRAGVSGRALDCRGADAGPVERNLAWRAAVAYADATGWPNGFAIEIDKAIPVGGGLGGGSADAGAVLRCLNALSPSPLGASELLAVGAPLGADVPFLTTESPLALAWGRGERMLALESLPARRVHLALFDEGVSTAHAYAALAARRDRSHERPRPILWQAGRLARWDDVALVASNDFEAVVLAERTDVAEVRRLFGAVSQRIDDTDGGDAGATPGDTAPFALMSGSGATVFLASPERTGLTFEVNPPAEGERAAFRIVETRTATRVAPVVVPD</sequence>
<dbReference type="PANTHER" id="PTHR43527:SF2">
    <property type="entry name" value="4-DIPHOSPHOCYTIDYL-2-C-METHYL-D-ERYTHRITOL KINASE, CHLOROPLASTIC"/>
    <property type="match status" value="1"/>
</dbReference>
<evidence type="ECO:0000259" key="7">
    <source>
        <dbReference type="Pfam" id="PF00288"/>
    </source>
</evidence>
<dbReference type="FunCoup" id="W0RJI7">
    <property type="interactions" value="442"/>
</dbReference>
<dbReference type="STRING" id="861299.J421_2968"/>
<dbReference type="GO" id="GO:0019288">
    <property type="term" value="P:isopentenyl diphosphate biosynthetic process, methylerythritol 4-phosphate pathway"/>
    <property type="evidence" value="ECO:0007669"/>
    <property type="project" value="UniProtKB-UniRule"/>
</dbReference>
<dbReference type="PATRIC" id="fig|861299.3.peg.3020"/>
<dbReference type="HAMAP" id="MF_00061">
    <property type="entry name" value="IspE"/>
    <property type="match status" value="1"/>
</dbReference>
<dbReference type="AlphaFoldDB" id="W0RJI7"/>
<keyword evidence="4 6" id="KW-0418">Kinase</keyword>
<dbReference type="GO" id="GO:0050515">
    <property type="term" value="F:4-(cytidine 5'-diphospho)-2-C-methyl-D-erythritol kinase activity"/>
    <property type="evidence" value="ECO:0007669"/>
    <property type="project" value="UniProtKB-UniRule"/>
</dbReference>
<accession>W0RJI7</accession>
<evidence type="ECO:0000256" key="6">
    <source>
        <dbReference type="HAMAP-Rule" id="MF_00061"/>
    </source>
</evidence>
<feature type="binding site" evidence="6">
    <location>
        <begin position="105"/>
        <end position="115"/>
    </location>
    <ligand>
        <name>ATP</name>
        <dbReference type="ChEBI" id="CHEBI:30616"/>
    </ligand>
</feature>
<evidence type="ECO:0000256" key="5">
    <source>
        <dbReference type="ARBA" id="ARBA00022840"/>
    </source>
</evidence>
<protein>
    <recommendedName>
        <fullName evidence="1 6">4-diphosphocytidyl-2-C-methyl-D-erythritol kinase</fullName>
        <shortName evidence="6">CMK</shortName>
        <ecNumber evidence="6">2.7.1.148</ecNumber>
    </recommendedName>
    <alternativeName>
        <fullName evidence="6">4-(cytidine-5'-diphospho)-2-C-methyl-D-erythritol kinase</fullName>
    </alternativeName>
</protein>
<dbReference type="PIRSF" id="PIRSF010376">
    <property type="entry name" value="IspE"/>
    <property type="match status" value="1"/>
</dbReference>
<comment type="catalytic activity">
    <reaction evidence="6">
        <text>4-CDP-2-C-methyl-D-erythritol + ATP = 4-CDP-2-C-methyl-D-erythritol 2-phosphate + ADP + H(+)</text>
        <dbReference type="Rhea" id="RHEA:18437"/>
        <dbReference type="ChEBI" id="CHEBI:15378"/>
        <dbReference type="ChEBI" id="CHEBI:30616"/>
        <dbReference type="ChEBI" id="CHEBI:57823"/>
        <dbReference type="ChEBI" id="CHEBI:57919"/>
        <dbReference type="ChEBI" id="CHEBI:456216"/>
        <dbReference type="EC" id="2.7.1.148"/>
    </reaction>
</comment>
<dbReference type="SUPFAM" id="SSF54211">
    <property type="entry name" value="Ribosomal protein S5 domain 2-like"/>
    <property type="match status" value="1"/>
</dbReference>
<dbReference type="GO" id="GO:0005524">
    <property type="term" value="F:ATP binding"/>
    <property type="evidence" value="ECO:0007669"/>
    <property type="project" value="UniProtKB-UniRule"/>
</dbReference>
<feature type="domain" description="GHMP kinase N-terminal" evidence="7">
    <location>
        <begin position="77"/>
        <end position="150"/>
    </location>
</feature>
<comment type="pathway">
    <text evidence="6">Isoprenoid biosynthesis; isopentenyl diphosphate biosynthesis via DXP pathway; isopentenyl diphosphate from 1-deoxy-D-xylulose 5-phosphate: step 3/6.</text>
</comment>
<dbReference type="EMBL" id="CP007128">
    <property type="protein sequence ID" value="AHG90505.1"/>
    <property type="molecule type" value="Genomic_DNA"/>
</dbReference>
<dbReference type="RefSeq" id="WP_025411975.1">
    <property type="nucleotide sequence ID" value="NZ_CP007128.1"/>
</dbReference>
<dbReference type="InterPro" id="IPR014721">
    <property type="entry name" value="Ribsml_uS5_D2-typ_fold_subgr"/>
</dbReference>
<keyword evidence="6" id="KW-0414">Isoprene biosynthesis</keyword>
<dbReference type="EC" id="2.7.1.148" evidence="6"/>
<dbReference type="PANTHER" id="PTHR43527">
    <property type="entry name" value="4-DIPHOSPHOCYTIDYL-2-C-METHYL-D-ERYTHRITOL KINASE, CHLOROPLASTIC"/>
    <property type="match status" value="1"/>
</dbReference>
<dbReference type="OrthoDB" id="9798850at2"/>
<proteinExistence type="inferred from homology"/>
<dbReference type="InterPro" id="IPR036554">
    <property type="entry name" value="GHMP_kinase_C_sf"/>
</dbReference>
<dbReference type="Proteomes" id="UP000019151">
    <property type="component" value="Chromosome"/>
</dbReference>
<dbReference type="Gene3D" id="3.30.230.10">
    <property type="match status" value="1"/>
</dbReference>
<dbReference type="Pfam" id="PF00288">
    <property type="entry name" value="GHMP_kinases_N"/>
    <property type="match status" value="1"/>
</dbReference>
<keyword evidence="9" id="KW-1185">Reference proteome</keyword>
<dbReference type="InParanoid" id="W0RJI7"/>
<evidence type="ECO:0000313" key="8">
    <source>
        <dbReference type="EMBL" id="AHG90505.1"/>
    </source>
</evidence>
<comment type="function">
    <text evidence="6">Catalyzes the phosphorylation of the position 2 hydroxy group of 4-diphosphocytidyl-2C-methyl-D-erythritol.</text>
</comment>
<dbReference type="HOGENOM" id="CLU_053057_1_1_0"/>
<evidence type="ECO:0000256" key="4">
    <source>
        <dbReference type="ARBA" id="ARBA00022777"/>
    </source>
</evidence>
<dbReference type="InterPro" id="IPR004424">
    <property type="entry name" value="IspE"/>
</dbReference>
<organism evidence="8 9">
    <name type="scientific">Gemmatirosa kalamazoonensis</name>
    <dbReference type="NCBI Taxonomy" id="861299"/>
    <lineage>
        <taxon>Bacteria</taxon>
        <taxon>Pseudomonadati</taxon>
        <taxon>Gemmatimonadota</taxon>
        <taxon>Gemmatimonadia</taxon>
        <taxon>Gemmatimonadales</taxon>
        <taxon>Gemmatimonadaceae</taxon>
        <taxon>Gemmatirosa</taxon>
    </lineage>
</organism>
<comment type="similarity">
    <text evidence="6">Belongs to the GHMP kinase family. IspE subfamily.</text>
</comment>
<gene>
    <name evidence="6" type="primary">ispE</name>
    <name evidence="8" type="ORF">J421_2968</name>
</gene>
<dbReference type="SUPFAM" id="SSF55060">
    <property type="entry name" value="GHMP Kinase, C-terminal domain"/>
    <property type="match status" value="1"/>
</dbReference>